<evidence type="ECO:0000256" key="1">
    <source>
        <dbReference type="SAM" id="SignalP"/>
    </source>
</evidence>
<dbReference type="InterPro" id="IPR004314">
    <property type="entry name" value="Neprosin"/>
</dbReference>
<feature type="chain" id="PRO_5044013483" description="Neprosin PEP catalytic domain-containing protein" evidence="1">
    <location>
        <begin position="21"/>
        <end position="349"/>
    </location>
</feature>
<dbReference type="Pfam" id="PF03080">
    <property type="entry name" value="Neprosin"/>
    <property type="match status" value="1"/>
</dbReference>
<comment type="caution">
    <text evidence="3">The sequence shown here is derived from an EMBL/GenBank/DDBJ whole genome shotgun (WGS) entry which is preliminary data.</text>
</comment>
<evidence type="ECO:0000313" key="4">
    <source>
        <dbReference type="Proteomes" id="UP001443914"/>
    </source>
</evidence>
<accession>A0AAW1LPH5</accession>
<keyword evidence="4" id="KW-1185">Reference proteome</keyword>
<reference evidence="3" key="1">
    <citation type="submission" date="2024-03" db="EMBL/GenBank/DDBJ databases">
        <title>WGS assembly of Saponaria officinalis var. Norfolk2.</title>
        <authorList>
            <person name="Jenkins J."/>
            <person name="Shu S."/>
            <person name="Grimwood J."/>
            <person name="Barry K."/>
            <person name="Goodstein D."/>
            <person name="Schmutz J."/>
            <person name="Leebens-Mack J."/>
            <person name="Osbourn A."/>
        </authorList>
    </citation>
    <scope>NUCLEOTIDE SEQUENCE [LARGE SCALE GENOMIC DNA]</scope>
    <source>
        <strain evidence="3">JIC</strain>
    </source>
</reference>
<feature type="domain" description="Neprosin PEP catalytic" evidence="2">
    <location>
        <begin position="106"/>
        <end position="349"/>
    </location>
</feature>
<name>A0AAW1LPH5_SAPOF</name>
<keyword evidence="1" id="KW-0732">Signal</keyword>
<evidence type="ECO:0000313" key="3">
    <source>
        <dbReference type="EMBL" id="KAK9735977.1"/>
    </source>
</evidence>
<dbReference type="EMBL" id="JBDFQZ010000004">
    <property type="protein sequence ID" value="KAK9735977.1"/>
    <property type="molecule type" value="Genomic_DNA"/>
</dbReference>
<dbReference type="Proteomes" id="UP001443914">
    <property type="component" value="Unassembled WGS sequence"/>
</dbReference>
<dbReference type="PANTHER" id="PTHR31589">
    <property type="entry name" value="PROTEIN, PUTATIVE (DUF239)-RELATED-RELATED"/>
    <property type="match status" value="1"/>
</dbReference>
<protein>
    <recommendedName>
        <fullName evidence="2">Neprosin PEP catalytic domain-containing protein</fullName>
    </recommendedName>
</protein>
<dbReference type="InterPro" id="IPR053168">
    <property type="entry name" value="Glutamic_endopeptidase"/>
</dbReference>
<evidence type="ECO:0000259" key="2">
    <source>
        <dbReference type="PROSITE" id="PS52045"/>
    </source>
</evidence>
<proteinExistence type="predicted"/>
<dbReference type="AlphaFoldDB" id="A0AAW1LPH5"/>
<dbReference type="Gene3D" id="3.90.1320.10">
    <property type="entry name" value="Outer-capsid protein sigma 3, large lobe"/>
    <property type="match status" value="1"/>
</dbReference>
<dbReference type="PANTHER" id="PTHR31589:SF223">
    <property type="entry name" value="PROTEIN, PUTATIVE (DUF239)-RELATED"/>
    <property type="match status" value="1"/>
</dbReference>
<organism evidence="3 4">
    <name type="scientific">Saponaria officinalis</name>
    <name type="common">Common soapwort</name>
    <name type="synonym">Lychnis saponaria</name>
    <dbReference type="NCBI Taxonomy" id="3572"/>
    <lineage>
        <taxon>Eukaryota</taxon>
        <taxon>Viridiplantae</taxon>
        <taxon>Streptophyta</taxon>
        <taxon>Embryophyta</taxon>
        <taxon>Tracheophyta</taxon>
        <taxon>Spermatophyta</taxon>
        <taxon>Magnoliopsida</taxon>
        <taxon>eudicotyledons</taxon>
        <taxon>Gunneridae</taxon>
        <taxon>Pentapetalae</taxon>
        <taxon>Caryophyllales</taxon>
        <taxon>Caryophyllaceae</taxon>
        <taxon>Caryophylleae</taxon>
        <taxon>Saponaria</taxon>
    </lineage>
</organism>
<sequence>MVNKVILFVILASLPSIIVSEKMSHVKIKINGQIYNCVDFYKQPSFNQSLSKAIPNIVKVQQQNRAIWSGPKSRGCPIGTVPILDRLKVKMDRHVDLQSYHTPPPLHDLVQCSAVYRTVDDDSRKKFLGANAHISLYNPNNVKTDQWSSARIKLINGFDSIEAGWMVNPDEYKDNYPHLYASFTAGEKGCISLDCPGFMQVSTDIPLGTTSKKYSTIGGEQSIWNISITKRENGHWWLSIKDGYKIGYWPESLFTTLKDVAHQVEFGGEINTPKAVDPEPSMGNGLKPSPNNHHSACFTFVTVVDEDSKHVDPLDTENFNNCESQYLVRDYGYRDDLGRVICYGGPRSE</sequence>
<feature type="signal peptide" evidence="1">
    <location>
        <begin position="1"/>
        <end position="20"/>
    </location>
</feature>
<dbReference type="PROSITE" id="PS52045">
    <property type="entry name" value="NEPROSIN_PEP_CD"/>
    <property type="match status" value="1"/>
</dbReference>
<gene>
    <name evidence="3" type="ORF">RND81_04G242500</name>
</gene>